<name>A0A3S5FC23_9PLAT</name>
<proteinExistence type="predicted"/>
<dbReference type="Pfam" id="PF05186">
    <property type="entry name" value="Dpy-30"/>
    <property type="match status" value="1"/>
</dbReference>
<dbReference type="OrthoDB" id="417678at2759"/>
<organism evidence="1 2">
    <name type="scientific">Protopolystoma xenopodis</name>
    <dbReference type="NCBI Taxonomy" id="117903"/>
    <lineage>
        <taxon>Eukaryota</taxon>
        <taxon>Metazoa</taxon>
        <taxon>Spiralia</taxon>
        <taxon>Lophotrochozoa</taxon>
        <taxon>Platyhelminthes</taxon>
        <taxon>Monogenea</taxon>
        <taxon>Polyopisthocotylea</taxon>
        <taxon>Polystomatidea</taxon>
        <taxon>Polystomatidae</taxon>
        <taxon>Protopolystoma</taxon>
    </lineage>
</organism>
<dbReference type="EMBL" id="CAAALY010007193">
    <property type="protein sequence ID" value="VEL09764.1"/>
    <property type="molecule type" value="Genomic_DNA"/>
</dbReference>
<dbReference type="Gene3D" id="1.20.890.10">
    <property type="entry name" value="cAMP-dependent protein kinase regulatory subunit, dimerization-anchoring domain"/>
    <property type="match status" value="1"/>
</dbReference>
<sequence length="45" mass="5038">MSALDTRSYLDRTVVPVLLQGLNVIAKERRTSKPYRSPCSLSDEA</sequence>
<accession>A0A3S5FC23</accession>
<dbReference type="Proteomes" id="UP000784294">
    <property type="component" value="Unassembled WGS sequence"/>
</dbReference>
<evidence type="ECO:0000313" key="2">
    <source>
        <dbReference type="Proteomes" id="UP000784294"/>
    </source>
</evidence>
<dbReference type="InterPro" id="IPR007858">
    <property type="entry name" value="Dpy-30_motif"/>
</dbReference>
<comment type="caution">
    <text evidence="1">The sequence shown here is derived from an EMBL/GenBank/DDBJ whole genome shotgun (WGS) entry which is preliminary data.</text>
</comment>
<protein>
    <submittedName>
        <fullName evidence="1">Uncharacterized protein</fullName>
    </submittedName>
</protein>
<keyword evidence="2" id="KW-1185">Reference proteome</keyword>
<reference evidence="1" key="1">
    <citation type="submission" date="2018-11" db="EMBL/GenBank/DDBJ databases">
        <authorList>
            <consortium name="Pathogen Informatics"/>
        </authorList>
    </citation>
    <scope>NUCLEOTIDE SEQUENCE</scope>
</reference>
<gene>
    <name evidence="1" type="ORF">PXEA_LOCUS3204</name>
</gene>
<evidence type="ECO:0000313" key="1">
    <source>
        <dbReference type="EMBL" id="VEL09764.1"/>
    </source>
</evidence>
<dbReference type="AlphaFoldDB" id="A0A3S5FC23"/>